<evidence type="ECO:0000313" key="2">
    <source>
        <dbReference type="Proteomes" id="UP001595733"/>
    </source>
</evidence>
<gene>
    <name evidence="1" type="ORF">ACFO0S_03750</name>
</gene>
<dbReference type="Proteomes" id="UP001595733">
    <property type="component" value="Unassembled WGS sequence"/>
</dbReference>
<organism evidence="1 2">
    <name type="scientific">Chryseomicrobium palamuruense</name>
    <dbReference type="NCBI Taxonomy" id="682973"/>
    <lineage>
        <taxon>Bacteria</taxon>
        <taxon>Bacillati</taxon>
        <taxon>Bacillota</taxon>
        <taxon>Bacilli</taxon>
        <taxon>Bacillales</taxon>
        <taxon>Caryophanaceae</taxon>
        <taxon>Chryseomicrobium</taxon>
    </lineage>
</organism>
<sequence>MCEYTIPGHLQWKAQGLELLNGTITGTYIFSDAKKWRFDIQMNDITSFIQVTNSDEKALSAAYDLFKESFPSINEGEFKEKLKMAIENQHSTLDTRP</sequence>
<keyword evidence="2" id="KW-1185">Reference proteome</keyword>
<accession>A0ABV8USF0</accession>
<reference evidence="2" key="1">
    <citation type="journal article" date="2019" name="Int. J. Syst. Evol. Microbiol.">
        <title>The Global Catalogue of Microorganisms (GCM) 10K type strain sequencing project: providing services to taxonomists for standard genome sequencing and annotation.</title>
        <authorList>
            <consortium name="The Broad Institute Genomics Platform"/>
            <consortium name="The Broad Institute Genome Sequencing Center for Infectious Disease"/>
            <person name="Wu L."/>
            <person name="Ma J."/>
        </authorList>
    </citation>
    <scope>NUCLEOTIDE SEQUENCE [LARGE SCALE GENOMIC DNA]</scope>
    <source>
        <strain evidence="2">CCUG 50353</strain>
    </source>
</reference>
<evidence type="ECO:0000313" key="1">
    <source>
        <dbReference type="EMBL" id="MFC4354185.1"/>
    </source>
</evidence>
<name>A0ABV8USF0_9BACL</name>
<protein>
    <submittedName>
        <fullName evidence="1">Uncharacterized protein</fullName>
    </submittedName>
</protein>
<comment type="caution">
    <text evidence="1">The sequence shown here is derived from an EMBL/GenBank/DDBJ whole genome shotgun (WGS) entry which is preliminary data.</text>
</comment>
<proteinExistence type="predicted"/>
<dbReference type="RefSeq" id="WP_378140325.1">
    <property type="nucleotide sequence ID" value="NZ_JBHSEF010000009.1"/>
</dbReference>
<dbReference type="EMBL" id="JBHSEF010000009">
    <property type="protein sequence ID" value="MFC4354185.1"/>
    <property type="molecule type" value="Genomic_DNA"/>
</dbReference>